<evidence type="ECO:0000256" key="1">
    <source>
        <dbReference type="ARBA" id="ARBA00001964"/>
    </source>
</evidence>
<protein>
    <recommendedName>
        <fullName evidence="3">Probable phosphoketolase</fullName>
        <ecNumber evidence="3">4.1.2.-</ecNumber>
    </recommendedName>
</protein>
<dbReference type="PANTHER" id="PTHR31273">
    <property type="entry name" value="PHOSPHOKETOLASE-RELATED"/>
    <property type="match status" value="1"/>
</dbReference>
<dbReference type="InterPro" id="IPR005593">
    <property type="entry name" value="Xul5P/Fru6P_PKetolase"/>
</dbReference>
<evidence type="ECO:0000256" key="3">
    <source>
        <dbReference type="HAMAP-Rule" id="MF_01403"/>
    </source>
</evidence>
<dbReference type="Pfam" id="PF03894">
    <property type="entry name" value="XFP"/>
    <property type="match status" value="1"/>
</dbReference>
<dbReference type="Pfam" id="PF09364">
    <property type="entry name" value="XFP_N"/>
    <property type="match status" value="1"/>
</dbReference>
<keyword evidence="7" id="KW-1185">Reference proteome</keyword>
<feature type="domain" description="Xylulose 5-phosphate/Fructose 6-phosphate phosphoketolase N-terminal" evidence="5">
    <location>
        <begin position="2"/>
        <end position="345"/>
    </location>
</feature>
<keyword evidence="2 3" id="KW-0786">Thiamine pyrophosphate</keyword>
<evidence type="ECO:0000259" key="5">
    <source>
        <dbReference type="Pfam" id="PF09364"/>
    </source>
</evidence>
<dbReference type="InterPro" id="IPR018970">
    <property type="entry name" value="Xul5P/Fru6P_PKetolase_N"/>
</dbReference>
<dbReference type="NCBIfam" id="NF003619">
    <property type="entry name" value="PRK05261.1-4"/>
    <property type="match status" value="1"/>
</dbReference>
<evidence type="ECO:0000259" key="4">
    <source>
        <dbReference type="Pfam" id="PF09363"/>
    </source>
</evidence>
<feature type="domain" description="Xylulose 5-phosphate/Fructose 6-phosphate phosphoketolase C-terminal" evidence="4">
    <location>
        <begin position="560"/>
        <end position="761"/>
    </location>
</feature>
<accession>A0ABT4SVC4</accession>
<evidence type="ECO:0000313" key="7">
    <source>
        <dbReference type="Proteomes" id="UP001212498"/>
    </source>
</evidence>
<dbReference type="PROSITE" id="PS60003">
    <property type="entry name" value="PHOSPHOKETOLASE_2"/>
    <property type="match status" value="1"/>
</dbReference>
<name>A0ABT4SVC4_9ACTN</name>
<dbReference type="InterPro" id="IPR023962">
    <property type="entry name" value="Phosphoketolase"/>
</dbReference>
<dbReference type="InterPro" id="IPR018969">
    <property type="entry name" value="Xul5P/Fru6P_PKetolase_C"/>
</dbReference>
<reference evidence="6 7" key="1">
    <citation type="submission" date="2022-11" db="EMBL/GenBank/DDBJ databases">
        <title>Nonomuraea corallina sp. nov., a new species of the genus Nonomuraea isolated from sea side sediment in Thai sea.</title>
        <authorList>
            <person name="Ngamcharungchit C."/>
            <person name="Matsumoto A."/>
            <person name="Suriyachadkun C."/>
            <person name="Panbangred W."/>
            <person name="Inahashi Y."/>
            <person name="Intra B."/>
        </authorList>
    </citation>
    <scope>NUCLEOTIDE SEQUENCE [LARGE SCALE GENOMIC DNA]</scope>
    <source>
        <strain evidence="6 7">DSM 43553</strain>
    </source>
</reference>
<dbReference type="RefSeq" id="WP_219544295.1">
    <property type="nucleotide sequence ID" value="NZ_BAABFD010000002.1"/>
</dbReference>
<dbReference type="NCBIfam" id="NF003621">
    <property type="entry name" value="PRK05261.1-6"/>
    <property type="match status" value="1"/>
</dbReference>
<dbReference type="PROSITE" id="PS60002">
    <property type="entry name" value="PHOSPHOKETOLASE_1"/>
    <property type="match status" value="1"/>
</dbReference>
<dbReference type="InterPro" id="IPR019790">
    <property type="entry name" value="Xul5P/Fru6P_PKetolase_CS"/>
</dbReference>
<comment type="caution">
    <text evidence="6">The sequence shown here is derived from an EMBL/GenBank/DDBJ whole genome shotgun (WGS) entry which is preliminary data.</text>
</comment>
<dbReference type="Proteomes" id="UP001212498">
    <property type="component" value="Unassembled WGS sequence"/>
</dbReference>
<comment type="similarity">
    <text evidence="3">Belongs to the XFP family.</text>
</comment>
<dbReference type="InterPro" id="IPR019789">
    <property type="entry name" value="Xul5P/Fru6P_PKetolase_ThDP_BS"/>
</dbReference>
<dbReference type="EMBL" id="JAPNUD010000022">
    <property type="protein sequence ID" value="MDA0641217.1"/>
    <property type="molecule type" value="Genomic_DNA"/>
</dbReference>
<dbReference type="NCBIfam" id="NF003617">
    <property type="entry name" value="PRK05261.1-2"/>
    <property type="match status" value="1"/>
</dbReference>
<dbReference type="PANTHER" id="PTHR31273:SF0">
    <property type="entry name" value="PHOSPHOKETOLASE-RELATED"/>
    <property type="match status" value="1"/>
</dbReference>
<dbReference type="PIRSF" id="PIRSF017245">
    <property type="entry name" value="Phosphoketolase"/>
    <property type="match status" value="1"/>
</dbReference>
<dbReference type="HAMAP" id="MF_01403">
    <property type="entry name" value="Phosphoketolase"/>
    <property type="match status" value="1"/>
</dbReference>
<proteinExistence type="inferred from homology"/>
<dbReference type="Pfam" id="PF09363">
    <property type="entry name" value="XFP_C"/>
    <property type="match status" value="1"/>
</dbReference>
<organism evidence="6 7">
    <name type="scientific">Nonomuraea ferruginea</name>
    <dbReference type="NCBI Taxonomy" id="46174"/>
    <lineage>
        <taxon>Bacteria</taxon>
        <taxon>Bacillati</taxon>
        <taxon>Actinomycetota</taxon>
        <taxon>Actinomycetes</taxon>
        <taxon>Streptosporangiales</taxon>
        <taxon>Streptosporangiaceae</taxon>
        <taxon>Nonomuraea</taxon>
    </lineage>
</organism>
<comment type="cofactor">
    <cofactor evidence="1 3">
        <name>thiamine diphosphate</name>
        <dbReference type="ChEBI" id="CHEBI:58937"/>
    </cofactor>
</comment>
<keyword evidence="3" id="KW-0456">Lyase</keyword>
<sequence>MDDIDAYWRAANYLSVGQIYLLDNPLLTEPLRREHVKPRLLGHWGTTPGLNFCFAHLNRVIRERDQDMIYIAGPGHGGPAAVAHSWLEGSYTERYPDVTQDEDGMRRLFRQFSFPGGIPSHVAPETPGSIHEGGELGYALAHAYGAAFDNPDLVVACVIGDGEAETGPLAASWHSNKFLNRERDGVVLPILSLNGYKIANPTVLARIPEDELLKLMEGYGYRPHLVGPDHEEMARTLDEAFEQIAAYREGAEKRLPMIILRTPKGWTGPKVVDGLPVEGTWRAHQVPLSAVHDNPEHLAMLEEWMRSYRPDELFDSGGRPVQGILDTVPRGELRMSANPHTNGGELLTPLRLPDFRALAVEVKAPATQSTEPTRVMGRLLRDVIERNPRTFRLMGPDETASNRLSAVFEATDRTWEAGLLPTDEHLGPAGRVMEVLSEHLCQGWLEGYLLTGRHGLFNCYEAFIHIVDAMFNQHAKWLESSQKIPWRRPVASLTYLLSSHVWRQDHNGFSHQDPGFLDVVVNKKASVVRVYLPPDANTLLSVTDHCLRSRDYVNVIVAGKQPVLDLFGMDEAIAHCTRGLGILPWASTDAGSEPDVVLACAGDVPTLETLAAASILREEMPELKVRVVNVVDLMRLQPPSEHPHGMPDSEFDTLFTTERPIIFNFHGYPTLIHQLTYRRTGHDNLHVRGYKEEGTTTTPFDMCMLNDIDRFHLVMDVIDRVPGLGSKAAHLRQRMSDARLQARAYTRMYGEDAPEISSWTWPHTSSS</sequence>
<dbReference type="EC" id="4.1.2.-" evidence="3"/>
<evidence type="ECO:0000313" key="6">
    <source>
        <dbReference type="EMBL" id="MDA0641217.1"/>
    </source>
</evidence>
<evidence type="ECO:0000256" key="2">
    <source>
        <dbReference type="ARBA" id="ARBA00023052"/>
    </source>
</evidence>
<gene>
    <name evidence="6" type="ORF">OUY24_11360</name>
</gene>